<dbReference type="OrthoDB" id="3766782at2759"/>
<sequence length="161" mass="17650">MKLSTVVTTTALVASVISAVPANPTESSVPAATSSAAENTINVPVEAINNAIYLASGEYPLFIEENGKPMVLIVNATLAAQAEEEDADHLNKRDASPEAKWGWLTLRFNQPLFKRQADAEPGAKWGWLTLRFNQPLFKRQADAGPEAKWGWLTLRFNQPLF</sequence>
<dbReference type="EMBL" id="KV454426">
    <property type="protein sequence ID" value="ODQ83032.1"/>
    <property type="molecule type" value="Genomic_DNA"/>
</dbReference>
<gene>
    <name evidence="3" type="ORF">BABINDRAFT_5904</name>
</gene>
<evidence type="ECO:0000313" key="4">
    <source>
        <dbReference type="Proteomes" id="UP000094336"/>
    </source>
</evidence>
<dbReference type="GO" id="GO:0007618">
    <property type="term" value="P:mating"/>
    <property type="evidence" value="ECO:0007669"/>
    <property type="project" value="InterPro"/>
</dbReference>
<dbReference type="RefSeq" id="XP_018988360.1">
    <property type="nucleotide sequence ID" value="XM_019132318.1"/>
</dbReference>
<dbReference type="STRING" id="984486.A0A1E3R110"/>
<dbReference type="Pfam" id="PF05436">
    <property type="entry name" value="MF_alpha_N"/>
    <property type="match status" value="1"/>
</dbReference>
<dbReference type="InterPro" id="IPR008675">
    <property type="entry name" value="Mating_factor_alpha_N"/>
</dbReference>
<dbReference type="AlphaFoldDB" id="A0A1E3R110"/>
<dbReference type="Proteomes" id="UP000094336">
    <property type="component" value="Unassembled WGS sequence"/>
</dbReference>
<evidence type="ECO:0000259" key="2">
    <source>
        <dbReference type="Pfam" id="PF05436"/>
    </source>
</evidence>
<proteinExistence type="predicted"/>
<dbReference type="GeneID" id="30150171"/>
<dbReference type="GO" id="GO:0005576">
    <property type="term" value="C:extracellular region"/>
    <property type="evidence" value="ECO:0007669"/>
    <property type="project" value="InterPro"/>
</dbReference>
<reference evidence="4" key="1">
    <citation type="submission" date="2016-05" db="EMBL/GenBank/DDBJ databases">
        <title>Comparative genomics of biotechnologically important yeasts.</title>
        <authorList>
            <consortium name="DOE Joint Genome Institute"/>
            <person name="Riley R."/>
            <person name="Haridas S."/>
            <person name="Wolfe K.H."/>
            <person name="Lopes M.R."/>
            <person name="Hittinger C.T."/>
            <person name="Goker M."/>
            <person name="Salamov A."/>
            <person name="Wisecaver J."/>
            <person name="Long T.M."/>
            <person name="Aerts A.L."/>
            <person name="Barry K."/>
            <person name="Choi C."/>
            <person name="Clum A."/>
            <person name="Coughlan A.Y."/>
            <person name="Deshpande S."/>
            <person name="Douglass A.P."/>
            <person name="Hanson S.J."/>
            <person name="Klenk H.-P."/>
            <person name="Labutti K."/>
            <person name="Lapidus A."/>
            <person name="Lindquist E."/>
            <person name="Lipzen A."/>
            <person name="Meier-Kolthoff J.P."/>
            <person name="Ohm R.A."/>
            <person name="Otillar R.P."/>
            <person name="Pangilinan J."/>
            <person name="Peng Y."/>
            <person name="Rokas A."/>
            <person name="Rosa C.A."/>
            <person name="Scheuner C."/>
            <person name="Sibirny A.A."/>
            <person name="Slot J.C."/>
            <person name="Stielow J.B."/>
            <person name="Sun H."/>
            <person name="Kurtzman C.P."/>
            <person name="Blackwell M."/>
            <person name="Grigoriev I.V."/>
            <person name="Jeffries T.W."/>
        </authorList>
    </citation>
    <scope>NUCLEOTIDE SEQUENCE [LARGE SCALE GENOMIC DNA]</scope>
    <source>
        <strain evidence="4">NRRL Y-12698</strain>
    </source>
</reference>
<feature type="chain" id="PRO_5009134483" description="Mating factor alpha precursor N-terminal domain-containing protein" evidence="1">
    <location>
        <begin position="20"/>
        <end position="161"/>
    </location>
</feature>
<feature type="signal peptide" evidence="1">
    <location>
        <begin position="1"/>
        <end position="19"/>
    </location>
</feature>
<evidence type="ECO:0000313" key="3">
    <source>
        <dbReference type="EMBL" id="ODQ83032.1"/>
    </source>
</evidence>
<keyword evidence="1" id="KW-0732">Signal</keyword>
<keyword evidence="4" id="KW-1185">Reference proteome</keyword>
<evidence type="ECO:0000256" key="1">
    <source>
        <dbReference type="SAM" id="SignalP"/>
    </source>
</evidence>
<name>A0A1E3R110_9ASCO</name>
<accession>A0A1E3R110</accession>
<protein>
    <recommendedName>
        <fullName evidence="2">Mating factor alpha precursor N-terminal domain-containing protein</fullName>
    </recommendedName>
</protein>
<feature type="domain" description="Mating factor alpha precursor N-terminal" evidence="2">
    <location>
        <begin position="1"/>
        <end position="94"/>
    </location>
</feature>
<organism evidence="3 4">
    <name type="scientific">Babjeviella inositovora NRRL Y-12698</name>
    <dbReference type="NCBI Taxonomy" id="984486"/>
    <lineage>
        <taxon>Eukaryota</taxon>
        <taxon>Fungi</taxon>
        <taxon>Dikarya</taxon>
        <taxon>Ascomycota</taxon>
        <taxon>Saccharomycotina</taxon>
        <taxon>Pichiomycetes</taxon>
        <taxon>Serinales incertae sedis</taxon>
        <taxon>Babjeviella</taxon>
    </lineage>
</organism>